<sequence>MASGSKEEQRAWIARVLGIAAPPDPAAPSLTARLQATGARLQAMKAAADPRLANLLPGFAAATAAVKAGTPDAAALIEALEGALAGPAAAQATSQASSPGVRPPVDFRALAERWRAAEGGATQALAEIGAAILALDEVKADPRYKHVVPAMRALPGLLPPAGAALAAALAGADGPAAARDALRGYRQALAAASALARLEAVAARHVGARPVRAPLEAAMQDIEQALAEVA</sequence>
<gene>
    <name evidence="1" type="ORF">H7965_09910</name>
</gene>
<proteinExistence type="predicted"/>
<comment type="caution">
    <text evidence="1">The sequence shown here is derived from an EMBL/GenBank/DDBJ whole genome shotgun (WGS) entry which is preliminary data.</text>
</comment>
<dbReference type="RefSeq" id="WP_186770422.1">
    <property type="nucleotide sequence ID" value="NZ_JACOMF010000009.1"/>
</dbReference>
<keyword evidence="2" id="KW-1185">Reference proteome</keyword>
<accession>A0A9X0QX87</accession>
<name>A0A9X0QX87_9PROT</name>
<reference evidence="1" key="1">
    <citation type="submission" date="2020-08" db="EMBL/GenBank/DDBJ databases">
        <authorList>
            <person name="Hu Y."/>
            <person name="Nguyen S.V."/>
            <person name="Li F."/>
            <person name="Fanning S."/>
        </authorList>
    </citation>
    <scope>NUCLEOTIDE SEQUENCE</scope>
    <source>
        <strain evidence="1">SYSU D8009</strain>
    </source>
</reference>
<dbReference type="AlphaFoldDB" id="A0A9X0QX87"/>
<organism evidence="1 2">
    <name type="scientific">Siccirubricoccus deserti</name>
    <dbReference type="NCBI Taxonomy" id="2013562"/>
    <lineage>
        <taxon>Bacteria</taxon>
        <taxon>Pseudomonadati</taxon>
        <taxon>Pseudomonadota</taxon>
        <taxon>Alphaproteobacteria</taxon>
        <taxon>Acetobacterales</taxon>
        <taxon>Roseomonadaceae</taxon>
        <taxon>Siccirubricoccus</taxon>
    </lineage>
</organism>
<protein>
    <submittedName>
        <fullName evidence="1">Uncharacterized protein</fullName>
    </submittedName>
</protein>
<evidence type="ECO:0000313" key="2">
    <source>
        <dbReference type="Proteomes" id="UP000600101"/>
    </source>
</evidence>
<dbReference type="EMBL" id="JACOMF010000009">
    <property type="protein sequence ID" value="MBC4015644.1"/>
    <property type="molecule type" value="Genomic_DNA"/>
</dbReference>
<dbReference type="Proteomes" id="UP000600101">
    <property type="component" value="Unassembled WGS sequence"/>
</dbReference>
<evidence type="ECO:0000313" key="1">
    <source>
        <dbReference type="EMBL" id="MBC4015644.1"/>
    </source>
</evidence>